<evidence type="ECO:0000259" key="5">
    <source>
        <dbReference type="Pfam" id="PF01555"/>
    </source>
</evidence>
<evidence type="ECO:0000256" key="4">
    <source>
        <dbReference type="RuleBase" id="RU362026"/>
    </source>
</evidence>
<dbReference type="RefSeq" id="WP_409097649.1">
    <property type="nucleotide sequence ID" value="NZ_JBJVNE010000007.1"/>
</dbReference>
<organism evidence="6 7">
    <name type="scientific">Streptomyces galilaeus</name>
    <dbReference type="NCBI Taxonomy" id="33899"/>
    <lineage>
        <taxon>Bacteria</taxon>
        <taxon>Bacillati</taxon>
        <taxon>Actinomycetota</taxon>
        <taxon>Actinomycetes</taxon>
        <taxon>Kitasatosporales</taxon>
        <taxon>Streptomycetaceae</taxon>
        <taxon>Streptomyces</taxon>
    </lineage>
</organism>
<evidence type="ECO:0000313" key="6">
    <source>
        <dbReference type="EMBL" id="MFM9647798.1"/>
    </source>
</evidence>
<reference evidence="6 7" key="1">
    <citation type="submission" date="2024-12" db="EMBL/GenBank/DDBJ databases">
        <title>Forecasting of Potato common scab and diversities of Pathogenic streptomyces spp. in china.</title>
        <authorList>
            <person name="Handique U."/>
            <person name="Wu J."/>
        </authorList>
    </citation>
    <scope>NUCLEOTIDE SEQUENCE [LARGE SCALE GENOMIC DNA]</scope>
    <source>
        <strain evidence="6 7">ZRIMU1585</strain>
    </source>
</reference>
<dbReference type="InterPro" id="IPR002941">
    <property type="entry name" value="DNA_methylase_N4/N6"/>
</dbReference>
<dbReference type="Pfam" id="PF01555">
    <property type="entry name" value="N6_N4_Mtase"/>
    <property type="match status" value="2"/>
</dbReference>
<evidence type="ECO:0000313" key="7">
    <source>
        <dbReference type="Proteomes" id="UP001631993"/>
    </source>
</evidence>
<evidence type="ECO:0000256" key="3">
    <source>
        <dbReference type="ARBA" id="ARBA00022679"/>
    </source>
</evidence>
<sequence>MAATSLAPAGQEALIPVEELTGPEPVVHCADALDHLRTIPDASVDAVVTDPPYELGFLGKAWDASGIAYSVDVWAECLRVLKPGGHLAAFGATRTYHRMAVAVEDAGFEIRDSLHWLYGTGFPKGQDVGKLIDRRRDDHPGRRRFTAAFAALRDSAGWTNPQIDALFGFNGMAQHWTTQTKTAAVPTVEQWGRLKAQLGFEAPADVEDLVHELNGRKNAPGEAWEDREVIAKGHRVRGGSGVFPQLQSDTFDVTAPATAEAARWDGWNTALKPGHEPIVLARKPLEGTVASNVLAYGTGAMNTAACRTPPDDPAGRWPTNVLLSHAWAVDEAGWIVDGCADGCAEGCPVAELDLQSGRLTSGANPRRRGSDKFRDIYGDFKGQAVCKPVRGADAGGASRFYPAFRYQAKAPTSERPRLPDGTVHPTVKPVALMRWLVRLLTAPGGLVLDPFAGTGTTLEAARLEGFHSMGVEAKPEYAELCRLRLRRDVRG</sequence>
<dbReference type="InterPro" id="IPR029063">
    <property type="entry name" value="SAM-dependent_MTases_sf"/>
</dbReference>
<keyword evidence="7" id="KW-1185">Reference proteome</keyword>
<dbReference type="PROSITE" id="PS00092">
    <property type="entry name" value="N6_MTASE"/>
    <property type="match status" value="1"/>
</dbReference>
<dbReference type="Proteomes" id="UP001631993">
    <property type="component" value="Unassembled WGS sequence"/>
</dbReference>
<comment type="caution">
    <text evidence="6">The sequence shown here is derived from an EMBL/GenBank/DDBJ whole genome shotgun (WGS) entry which is preliminary data.</text>
</comment>
<dbReference type="InterPro" id="IPR002052">
    <property type="entry name" value="DNA_methylase_N6_adenine_CS"/>
</dbReference>
<accession>A0ABW9IIS6</accession>
<comment type="similarity">
    <text evidence="1 4">Belongs to the N(4)/N(6)-methyltransferase family.</text>
</comment>
<proteinExistence type="inferred from homology"/>
<dbReference type="EMBL" id="JBJVNE010000007">
    <property type="protein sequence ID" value="MFM9647798.1"/>
    <property type="molecule type" value="Genomic_DNA"/>
</dbReference>
<evidence type="ECO:0000256" key="1">
    <source>
        <dbReference type="ARBA" id="ARBA00006594"/>
    </source>
</evidence>
<keyword evidence="2" id="KW-0489">Methyltransferase</keyword>
<evidence type="ECO:0000256" key="2">
    <source>
        <dbReference type="ARBA" id="ARBA00022603"/>
    </source>
</evidence>
<feature type="domain" description="DNA methylase N-4/N-6" evidence="5">
    <location>
        <begin position="271"/>
        <end position="480"/>
    </location>
</feature>
<dbReference type="InterPro" id="IPR001091">
    <property type="entry name" value="RM_Methyltransferase"/>
</dbReference>
<keyword evidence="3" id="KW-0808">Transferase</keyword>
<gene>
    <name evidence="6" type="ORF">ACKI1S_16820</name>
</gene>
<dbReference type="SUPFAM" id="SSF53335">
    <property type="entry name" value="S-adenosyl-L-methionine-dependent methyltransferases"/>
    <property type="match status" value="1"/>
</dbReference>
<name>A0ABW9IIS6_STRGJ</name>
<dbReference type="EC" id="2.1.1.-" evidence="4"/>
<feature type="domain" description="DNA methylase N-4/N-6" evidence="5">
    <location>
        <begin position="44"/>
        <end position="123"/>
    </location>
</feature>
<dbReference type="Gene3D" id="3.40.50.150">
    <property type="entry name" value="Vaccinia Virus protein VP39"/>
    <property type="match status" value="2"/>
</dbReference>
<protein>
    <recommendedName>
        <fullName evidence="4">Methyltransferase</fullName>
        <ecNumber evidence="4">2.1.1.-</ecNumber>
    </recommendedName>
</protein>
<dbReference type="PRINTS" id="PR00508">
    <property type="entry name" value="S21N4MTFRASE"/>
</dbReference>